<dbReference type="Proteomes" id="UP000182306">
    <property type="component" value="Plasmid A"/>
</dbReference>
<name>A0A1L3LSJ3_9HYPH</name>
<keyword evidence="3" id="KW-1185">Reference proteome</keyword>
<keyword evidence="2" id="KW-0614">Plasmid</keyword>
<geneLocation type="plasmid" evidence="2 3">
    <name>A</name>
</geneLocation>
<keyword evidence="1" id="KW-0732">Signal</keyword>
<protein>
    <submittedName>
        <fullName evidence="2">Uncharacterized protein</fullName>
    </submittedName>
</protein>
<proteinExistence type="predicted"/>
<gene>
    <name evidence="2" type="ORF">SAMCFNEI73_pA0075</name>
</gene>
<dbReference type="AlphaFoldDB" id="A0A1L3LSJ3"/>
<evidence type="ECO:0000313" key="3">
    <source>
        <dbReference type="Proteomes" id="UP000182306"/>
    </source>
</evidence>
<evidence type="ECO:0000256" key="1">
    <source>
        <dbReference type="SAM" id="SignalP"/>
    </source>
</evidence>
<accession>A0A1L3LSJ3</accession>
<dbReference type="KEGG" id="same:SAMCFNEI73_pA0075"/>
<organism evidence="2 3">
    <name type="scientific">Sinorhizobium americanum</name>
    <dbReference type="NCBI Taxonomy" id="194963"/>
    <lineage>
        <taxon>Bacteria</taxon>
        <taxon>Pseudomonadati</taxon>
        <taxon>Pseudomonadota</taxon>
        <taxon>Alphaproteobacteria</taxon>
        <taxon>Hyphomicrobiales</taxon>
        <taxon>Rhizobiaceae</taxon>
        <taxon>Sinorhizobium/Ensifer group</taxon>
        <taxon>Sinorhizobium</taxon>
    </lineage>
</organism>
<sequence length="48" mass="4807">MLLAGLGVCLLGSMPAAAQDGLAAIKAAGKIRVALEFGRPRGVSRTTP</sequence>
<reference evidence="2 3" key="1">
    <citation type="submission" date="2015-10" db="EMBL/GenBank/DDBJ databases">
        <title>Genomic differences between typical nodule nitrogen-fixing rhizobial strains and those coming from bean seeds.</title>
        <authorList>
            <person name="Peralta H."/>
            <person name="Aguilar-Vera A."/>
            <person name="Diaz R."/>
            <person name="Mora Y."/>
            <person name="Martinez-Batallar G."/>
            <person name="Salazar E."/>
            <person name="Vargas-Lagunas C."/>
            <person name="Encarnacion S."/>
            <person name="Girard L."/>
            <person name="Mora J."/>
        </authorList>
    </citation>
    <scope>NUCLEOTIDE SEQUENCE [LARGE SCALE GENOMIC DNA]</scope>
    <source>
        <strain evidence="2 3">CFNEI 73</strain>
        <plasmid evidence="2 3">A</plasmid>
    </source>
</reference>
<feature type="signal peptide" evidence="1">
    <location>
        <begin position="1"/>
        <end position="18"/>
    </location>
</feature>
<feature type="chain" id="PRO_5010158990" evidence="1">
    <location>
        <begin position="19"/>
        <end position="48"/>
    </location>
</feature>
<evidence type="ECO:0000313" key="2">
    <source>
        <dbReference type="EMBL" id="APG93052.1"/>
    </source>
</evidence>
<dbReference type="EMBL" id="CP013108">
    <property type="protein sequence ID" value="APG93052.1"/>
    <property type="molecule type" value="Genomic_DNA"/>
</dbReference>